<dbReference type="PANTHER" id="PTHR14969:SF13">
    <property type="entry name" value="AT30094P"/>
    <property type="match status" value="1"/>
</dbReference>
<protein>
    <recommendedName>
        <fullName evidence="2">Phosphatidic acid phosphatase type 2/haloperoxidase domain-containing protein</fullName>
    </recommendedName>
</protein>
<feature type="transmembrane region" description="Helical" evidence="1">
    <location>
        <begin position="82"/>
        <end position="98"/>
    </location>
</feature>
<organism evidence="3 4">
    <name type="scientific">Leucobacter massiliensis</name>
    <dbReference type="NCBI Taxonomy" id="1686285"/>
    <lineage>
        <taxon>Bacteria</taxon>
        <taxon>Bacillati</taxon>
        <taxon>Actinomycetota</taxon>
        <taxon>Actinomycetes</taxon>
        <taxon>Micrococcales</taxon>
        <taxon>Microbacteriaceae</taxon>
        <taxon>Leucobacter</taxon>
    </lineage>
</organism>
<dbReference type="InterPro" id="IPR036938">
    <property type="entry name" value="PAP2/HPO_sf"/>
</dbReference>
<gene>
    <name evidence="3" type="ORF">B4915_12680</name>
</gene>
<reference evidence="3 4" key="1">
    <citation type="journal article" date="2017" name="New Microbes New Infect">
        <title>Genome sequence of 'Leucobacter massiliensis' sp. nov. isolated from human pharynx after travel to the 2014 Hajj.</title>
        <authorList>
            <person name="Leangapichart T."/>
            <person name="Gautret P."/>
            <person name="Nguyen T.T."/>
            <person name="Armstrong N."/>
            <person name="Rolain J.M."/>
        </authorList>
    </citation>
    <scope>NUCLEOTIDE SEQUENCE [LARGE SCALE GENOMIC DNA]</scope>
    <source>
        <strain evidence="3 4">122RC15</strain>
    </source>
</reference>
<dbReference type="Proteomes" id="UP000238650">
    <property type="component" value="Unassembled WGS sequence"/>
</dbReference>
<accession>A0A2S9QKY3</accession>
<evidence type="ECO:0000313" key="3">
    <source>
        <dbReference type="EMBL" id="PRI10251.1"/>
    </source>
</evidence>
<dbReference type="OrthoDB" id="5243958at2"/>
<feature type="transmembrane region" description="Helical" evidence="1">
    <location>
        <begin position="134"/>
        <end position="165"/>
    </location>
</feature>
<evidence type="ECO:0000256" key="1">
    <source>
        <dbReference type="SAM" id="Phobius"/>
    </source>
</evidence>
<comment type="caution">
    <text evidence="3">The sequence shown here is derived from an EMBL/GenBank/DDBJ whole genome shotgun (WGS) entry which is preliminary data.</text>
</comment>
<proteinExistence type="predicted"/>
<dbReference type="Pfam" id="PF01569">
    <property type="entry name" value="PAP2"/>
    <property type="match status" value="1"/>
</dbReference>
<keyword evidence="4" id="KW-1185">Reference proteome</keyword>
<dbReference type="Gene3D" id="1.20.144.10">
    <property type="entry name" value="Phosphatidic acid phosphatase type 2/haloperoxidase"/>
    <property type="match status" value="1"/>
</dbReference>
<keyword evidence="1" id="KW-0812">Transmembrane</keyword>
<feature type="transmembrane region" description="Helical" evidence="1">
    <location>
        <begin position="177"/>
        <end position="199"/>
    </location>
</feature>
<evidence type="ECO:0000313" key="4">
    <source>
        <dbReference type="Proteomes" id="UP000238650"/>
    </source>
</evidence>
<name>A0A2S9QKY3_9MICO</name>
<feature type="domain" description="Phosphatidic acid phosphatase type 2/haloperoxidase" evidence="2">
    <location>
        <begin position="82"/>
        <end position="192"/>
    </location>
</feature>
<sequence length="220" mass="22588">MQSPRPARVPVVPLGAALLALLVLLIPLSSESLSVVVTRAAMRAGFGVPGATVISDLALLLLAVGTAASLAWAWIRRPATRVVLAAAALGVGIAYVLSESAKLVFQQLRPCGRWEGVGSCELADYSFPSNHATLAFGAVFVIALAVGGFWATAGALVVALLTAVGRLLEGAHYLHDVAAGAVLGTAVPALLVGAVLLIARRRQRKDPLRMEGVCRGDGGI</sequence>
<dbReference type="RefSeq" id="WP_105806186.1">
    <property type="nucleotide sequence ID" value="NZ_MWZD01000022.1"/>
</dbReference>
<feature type="transmembrane region" description="Helical" evidence="1">
    <location>
        <begin position="58"/>
        <end position="75"/>
    </location>
</feature>
<dbReference type="PANTHER" id="PTHR14969">
    <property type="entry name" value="SPHINGOSINE-1-PHOSPHATE PHOSPHOHYDROLASE"/>
    <property type="match status" value="1"/>
</dbReference>
<dbReference type="EMBL" id="MWZD01000022">
    <property type="protein sequence ID" value="PRI10251.1"/>
    <property type="molecule type" value="Genomic_DNA"/>
</dbReference>
<keyword evidence="1" id="KW-0472">Membrane</keyword>
<evidence type="ECO:0000259" key="2">
    <source>
        <dbReference type="SMART" id="SM00014"/>
    </source>
</evidence>
<dbReference type="AlphaFoldDB" id="A0A2S9QKY3"/>
<dbReference type="InterPro" id="IPR000326">
    <property type="entry name" value="PAP2/HPO"/>
</dbReference>
<keyword evidence="1" id="KW-1133">Transmembrane helix</keyword>
<dbReference type="SUPFAM" id="SSF48317">
    <property type="entry name" value="Acid phosphatase/Vanadium-dependent haloperoxidase"/>
    <property type="match status" value="1"/>
</dbReference>
<dbReference type="SMART" id="SM00014">
    <property type="entry name" value="acidPPc"/>
    <property type="match status" value="1"/>
</dbReference>